<protein>
    <submittedName>
        <fullName evidence="4">Uncharacterized protein</fullName>
    </submittedName>
</protein>
<evidence type="ECO:0000256" key="3">
    <source>
        <dbReference type="ARBA" id="ARBA00023315"/>
    </source>
</evidence>
<organism evidence="4 5">
    <name type="scientific">Perilla frutescens var. hirtella</name>
    <name type="common">Perilla citriodora</name>
    <name type="synonym">Perilla setoyensis</name>
    <dbReference type="NCBI Taxonomy" id="608512"/>
    <lineage>
        <taxon>Eukaryota</taxon>
        <taxon>Viridiplantae</taxon>
        <taxon>Streptophyta</taxon>
        <taxon>Embryophyta</taxon>
        <taxon>Tracheophyta</taxon>
        <taxon>Spermatophyta</taxon>
        <taxon>Magnoliopsida</taxon>
        <taxon>eudicotyledons</taxon>
        <taxon>Gunneridae</taxon>
        <taxon>Pentapetalae</taxon>
        <taxon>asterids</taxon>
        <taxon>lamiids</taxon>
        <taxon>Lamiales</taxon>
        <taxon>Lamiaceae</taxon>
        <taxon>Nepetoideae</taxon>
        <taxon>Elsholtzieae</taxon>
        <taxon>Perilla</taxon>
    </lineage>
</organism>
<gene>
    <name evidence="4" type="ORF">C2S53_018798</name>
</gene>
<comment type="similarity">
    <text evidence="1">Belongs to the plant acyltransferase family.</text>
</comment>
<evidence type="ECO:0000256" key="1">
    <source>
        <dbReference type="ARBA" id="ARBA00009861"/>
    </source>
</evidence>
<comment type="caution">
    <text evidence="4">The sequence shown here is derived from an EMBL/GenBank/DDBJ whole genome shotgun (WGS) entry which is preliminary data.</text>
</comment>
<dbReference type="Gene3D" id="3.30.559.10">
    <property type="entry name" value="Chloramphenicol acetyltransferase-like domain"/>
    <property type="match status" value="2"/>
</dbReference>
<dbReference type="EMBL" id="SDAM02029647">
    <property type="protein sequence ID" value="KAH6755017.1"/>
    <property type="molecule type" value="Genomic_DNA"/>
</dbReference>
<evidence type="ECO:0000256" key="2">
    <source>
        <dbReference type="ARBA" id="ARBA00022679"/>
    </source>
</evidence>
<dbReference type="InterPro" id="IPR023213">
    <property type="entry name" value="CAT-like_dom_sf"/>
</dbReference>
<evidence type="ECO:0000313" key="5">
    <source>
        <dbReference type="Proteomes" id="UP001190926"/>
    </source>
</evidence>
<keyword evidence="3" id="KW-0012">Acyltransferase</keyword>
<reference evidence="4 5" key="1">
    <citation type="journal article" date="2021" name="Nat. Commun.">
        <title>Incipient diploidization of the medicinal plant Perilla within 10,000 years.</title>
        <authorList>
            <person name="Zhang Y."/>
            <person name="Shen Q."/>
            <person name="Leng L."/>
            <person name="Zhang D."/>
            <person name="Chen S."/>
            <person name="Shi Y."/>
            <person name="Ning Z."/>
            <person name="Chen S."/>
        </authorList>
    </citation>
    <scope>NUCLEOTIDE SEQUENCE [LARGE SCALE GENOMIC DNA]</scope>
    <source>
        <strain evidence="5">cv. PC099</strain>
    </source>
</reference>
<keyword evidence="2" id="KW-0808">Transferase</keyword>
<dbReference type="GO" id="GO:0016746">
    <property type="term" value="F:acyltransferase activity"/>
    <property type="evidence" value="ECO:0007669"/>
    <property type="project" value="UniProtKB-KW"/>
</dbReference>
<accession>A0AAD4NWX7</accession>
<dbReference type="AlphaFoldDB" id="A0AAD4NWX7"/>
<evidence type="ECO:0000313" key="4">
    <source>
        <dbReference type="EMBL" id="KAH6755017.1"/>
    </source>
</evidence>
<sequence>MKVHKINTKLIKPQTPTPENLKKYNISFVDQFMEHRKFGVVLFYESKPENKKQQLEESLAKTLVQFYPLAGRYMKNDHLVDCNDDGAEFVETEALDIELMDLVTKTEIDQLNHLFPADEDDEDPLLSIQATHFPCGGLTISIRVSHTIFDAASLWTFIAAWSNSTNPDSNKTLITPPSFPIPSLLPYMDLRRSDASKERLIAAKADNEITVKRLVFNKEAIARLRSKIKLNMINGKRISRVRVVCAVIATALIRVDRANHGKNRSLAILQPINMRERTFPPQPKHACGNFAIPSQTQTEEIGMEELVHAIGESVEKNIADYGEILSPDRDGRSIIMNALGNISKQVWDAETNAVCFTDWSKFGFYGADFGWGKPVWTGIPSNRPVISSTVLMSDREGDGIEAWLHLKVNDMRLFEQDEDISNYLLPSN</sequence>
<dbReference type="Proteomes" id="UP001190926">
    <property type="component" value="Unassembled WGS sequence"/>
</dbReference>
<dbReference type="PANTHER" id="PTHR31623:SF70">
    <property type="entry name" value="TRANSFERASE, CHLORAMPHENICOL ACETYLTRANSFERASE-LIKE DOMAIN PROTEIN"/>
    <property type="match status" value="1"/>
</dbReference>
<dbReference type="Pfam" id="PF02458">
    <property type="entry name" value="Transferase"/>
    <property type="match status" value="1"/>
</dbReference>
<keyword evidence="5" id="KW-1185">Reference proteome</keyword>
<proteinExistence type="inferred from homology"/>
<name>A0AAD4NWX7_PERFH</name>
<dbReference type="PANTHER" id="PTHR31623">
    <property type="entry name" value="F21J9.9"/>
    <property type="match status" value="1"/>
</dbReference>